<keyword evidence="2" id="KW-1133">Transmembrane helix</keyword>
<dbReference type="SUPFAM" id="SSF103473">
    <property type="entry name" value="MFS general substrate transporter"/>
    <property type="match status" value="1"/>
</dbReference>
<accession>A0ABV7NIS1</accession>
<dbReference type="RefSeq" id="WP_380797414.1">
    <property type="nucleotide sequence ID" value="NZ_JBHRVU010000004.1"/>
</dbReference>
<feature type="transmembrane region" description="Helical" evidence="2">
    <location>
        <begin position="171"/>
        <end position="193"/>
    </location>
</feature>
<dbReference type="InterPro" id="IPR001927">
    <property type="entry name" value="Na/Gal_symport"/>
</dbReference>
<evidence type="ECO:0000313" key="3">
    <source>
        <dbReference type="EMBL" id="MFC3443078.1"/>
    </source>
</evidence>
<dbReference type="InterPro" id="IPR039672">
    <property type="entry name" value="MFS_2"/>
</dbReference>
<evidence type="ECO:0000256" key="2">
    <source>
        <dbReference type="SAM" id="Phobius"/>
    </source>
</evidence>
<feature type="transmembrane region" description="Helical" evidence="2">
    <location>
        <begin position="60"/>
        <end position="87"/>
    </location>
</feature>
<keyword evidence="2" id="KW-0472">Membrane</keyword>
<reference evidence="4" key="1">
    <citation type="journal article" date="2019" name="Int. J. Syst. Evol. Microbiol.">
        <title>The Global Catalogue of Microorganisms (GCM) 10K type strain sequencing project: providing services to taxonomists for standard genome sequencing and annotation.</title>
        <authorList>
            <consortium name="The Broad Institute Genomics Platform"/>
            <consortium name="The Broad Institute Genome Sequencing Center for Infectious Disease"/>
            <person name="Wu L."/>
            <person name="Ma J."/>
        </authorList>
    </citation>
    <scope>NUCLEOTIDE SEQUENCE [LARGE SCALE GENOMIC DNA]</scope>
    <source>
        <strain evidence="4">CCM 7491</strain>
    </source>
</reference>
<feature type="transmembrane region" description="Helical" evidence="2">
    <location>
        <begin position="248"/>
        <end position="275"/>
    </location>
</feature>
<dbReference type="Pfam" id="PF13347">
    <property type="entry name" value="MFS_2"/>
    <property type="match status" value="1"/>
</dbReference>
<sequence>MTSVVAGHAMEERPATAAAANDRLKPWEKISYGLGDFACGLSWNAVGAFLLYFYTNVALLPAAAVGTLFLLSRLFDAGVDLGVGLMVDRTRTRWGRTRPYFLFTAIPFSILLVLTFTTIDASTGAKLAYAYVTFSLLGILYSFLAVPFSALMPMMTNDHGSRMQLGSARAIGTSISVILATAATMPLVGLLGGGNERTGFALVAALFAVLTLAALLNLFFSCRERHHDEAPRSEAIGPQLRAMVRNRAWMVTFLFCTLNFLRFGCVISVTAFFAIEVMKAPWMIGILLPAVSGTLLLSAFIAPMIFKRTGIRRGCIAALALAIILHLILPWVEAQHILFLSLFLIAAILVSLTMTAIFTMAADAVDYHEWIFGVRNEGLLSSGISLSTKIGMAIGAAIIAYVLGIAGYDPKAVTNGARAAIRWSYYGWPIAIMTLQVAIIAFWPMDGLHERIRKEIAARAG</sequence>
<comment type="similarity">
    <text evidence="1">Belongs to the sodium:galactoside symporter (TC 2.A.2) family.</text>
</comment>
<dbReference type="PANTHER" id="PTHR11328">
    <property type="entry name" value="MAJOR FACILITATOR SUPERFAMILY DOMAIN-CONTAINING PROTEIN"/>
    <property type="match status" value="1"/>
</dbReference>
<gene>
    <name evidence="3" type="ORF">ACFOKF_18060</name>
</gene>
<organism evidence="3 4">
    <name type="scientific">Sphingobium rhizovicinum</name>
    <dbReference type="NCBI Taxonomy" id="432308"/>
    <lineage>
        <taxon>Bacteria</taxon>
        <taxon>Pseudomonadati</taxon>
        <taxon>Pseudomonadota</taxon>
        <taxon>Alphaproteobacteria</taxon>
        <taxon>Sphingomonadales</taxon>
        <taxon>Sphingomonadaceae</taxon>
        <taxon>Sphingobium</taxon>
    </lineage>
</organism>
<dbReference type="NCBIfam" id="TIGR00792">
    <property type="entry name" value="gph"/>
    <property type="match status" value="1"/>
</dbReference>
<proteinExistence type="inferred from homology"/>
<feature type="transmembrane region" description="Helical" evidence="2">
    <location>
        <begin position="99"/>
        <end position="116"/>
    </location>
</feature>
<comment type="caution">
    <text evidence="3">The sequence shown here is derived from an EMBL/GenBank/DDBJ whole genome shotgun (WGS) entry which is preliminary data.</text>
</comment>
<dbReference type="InterPro" id="IPR036259">
    <property type="entry name" value="MFS_trans_sf"/>
</dbReference>
<dbReference type="Proteomes" id="UP001595681">
    <property type="component" value="Unassembled WGS sequence"/>
</dbReference>
<feature type="transmembrane region" description="Helical" evidence="2">
    <location>
        <begin position="386"/>
        <end position="406"/>
    </location>
</feature>
<evidence type="ECO:0000256" key="1">
    <source>
        <dbReference type="ARBA" id="ARBA00009617"/>
    </source>
</evidence>
<feature type="transmembrane region" description="Helical" evidence="2">
    <location>
        <begin position="426"/>
        <end position="445"/>
    </location>
</feature>
<feature type="transmembrane region" description="Helical" evidence="2">
    <location>
        <begin position="338"/>
        <end position="365"/>
    </location>
</feature>
<feature type="transmembrane region" description="Helical" evidence="2">
    <location>
        <begin position="199"/>
        <end position="220"/>
    </location>
</feature>
<dbReference type="CDD" id="cd17332">
    <property type="entry name" value="MFS_MelB_like"/>
    <property type="match status" value="1"/>
</dbReference>
<feature type="transmembrane region" description="Helical" evidence="2">
    <location>
        <begin position="281"/>
        <end position="302"/>
    </location>
</feature>
<feature type="transmembrane region" description="Helical" evidence="2">
    <location>
        <begin position="128"/>
        <end position="151"/>
    </location>
</feature>
<name>A0ABV7NIS1_9SPHN</name>
<keyword evidence="4" id="KW-1185">Reference proteome</keyword>
<evidence type="ECO:0000313" key="4">
    <source>
        <dbReference type="Proteomes" id="UP001595681"/>
    </source>
</evidence>
<dbReference type="EMBL" id="JBHRVU010000004">
    <property type="protein sequence ID" value="MFC3443078.1"/>
    <property type="molecule type" value="Genomic_DNA"/>
</dbReference>
<keyword evidence="2" id="KW-0812">Transmembrane</keyword>
<protein>
    <submittedName>
        <fullName evidence="3">MFS transporter</fullName>
    </submittedName>
</protein>
<dbReference type="Gene3D" id="1.20.1250.20">
    <property type="entry name" value="MFS general substrate transporter like domains"/>
    <property type="match status" value="2"/>
</dbReference>
<feature type="transmembrane region" description="Helical" evidence="2">
    <location>
        <begin position="314"/>
        <end position="332"/>
    </location>
</feature>
<dbReference type="PANTHER" id="PTHR11328:SF24">
    <property type="entry name" value="MAJOR FACILITATOR SUPERFAMILY (MFS) PROFILE DOMAIN-CONTAINING PROTEIN"/>
    <property type="match status" value="1"/>
</dbReference>